<reference evidence="1 2" key="1">
    <citation type="submission" date="2020-08" db="EMBL/GenBank/DDBJ databases">
        <title>Oceanospirillum sp. nov. isolated from marine sediment.</title>
        <authorList>
            <person name="Ji X."/>
        </authorList>
    </citation>
    <scope>NUCLEOTIDE SEQUENCE [LARGE SCALE GENOMIC DNA]</scope>
    <source>
        <strain evidence="1 2">D5</strain>
    </source>
</reference>
<dbReference type="AlphaFoldDB" id="A0A839IVW2"/>
<evidence type="ECO:0000313" key="1">
    <source>
        <dbReference type="EMBL" id="MBB1488764.1"/>
    </source>
</evidence>
<comment type="caution">
    <text evidence="1">The sequence shown here is derived from an EMBL/GenBank/DDBJ whole genome shotgun (WGS) entry which is preliminary data.</text>
</comment>
<proteinExistence type="predicted"/>
<gene>
    <name evidence="1" type="ORF">H4O21_19330</name>
</gene>
<protein>
    <submittedName>
        <fullName evidence="1">Uncharacterized protein</fullName>
    </submittedName>
</protein>
<name>A0A839IVW2_9GAMM</name>
<dbReference type="Pfam" id="PF10832">
    <property type="entry name" value="YhfG"/>
    <property type="match status" value="1"/>
</dbReference>
<evidence type="ECO:0000313" key="2">
    <source>
        <dbReference type="Proteomes" id="UP000565262"/>
    </source>
</evidence>
<dbReference type="InterPro" id="IPR022541">
    <property type="entry name" value="YhfG"/>
</dbReference>
<organism evidence="1 2">
    <name type="scientific">Oceanospirillum sediminis</name>
    <dbReference type="NCBI Taxonomy" id="2760088"/>
    <lineage>
        <taxon>Bacteria</taxon>
        <taxon>Pseudomonadati</taxon>
        <taxon>Pseudomonadota</taxon>
        <taxon>Gammaproteobacteria</taxon>
        <taxon>Oceanospirillales</taxon>
        <taxon>Oceanospirillaceae</taxon>
        <taxon>Oceanospirillum</taxon>
    </lineage>
</organism>
<keyword evidence="2" id="KW-1185">Reference proteome</keyword>
<dbReference type="Proteomes" id="UP000565262">
    <property type="component" value="Unassembled WGS sequence"/>
</dbReference>
<dbReference type="EMBL" id="JACJFM010000034">
    <property type="protein sequence ID" value="MBB1488764.1"/>
    <property type="molecule type" value="Genomic_DNA"/>
</dbReference>
<accession>A0A839IVW2</accession>
<sequence length="153" mass="17570">MKARSVLLASSLDELRGLGSYLEIKNSLEKEIDNKLGVRGWKSLFHKIQFIKESVLTNKIIITKMDQGKSFKESKSDISKALGINLTAKGWEDFNRKINLIISVFYSESFDPYSYYEKTKLKKFKDSSKLEGIDIELSDKSASLESVLEKYKR</sequence>
<dbReference type="RefSeq" id="WP_182810532.1">
    <property type="nucleotide sequence ID" value="NZ_JACJFM010000034.1"/>
</dbReference>